<sequence>MVTPDGTTVYADGHVKHADGHVSEAGSDWSWPSFALPGFTLFDSDSGRDDSDSEGSSNSGWFGFGKKAKKPKPSTISSAGKGKTAAERLAAIDALDGDQDGKYFGVDVMPKGAEEQKDGTVKLPNGMVLQNDGSMLLPDKSVYLMDGRLRKKDGTYAERRPDGSYRLADGTYLLPNGEIKLKNGRILYPDGSQMDEDGRVQLADGDWAEVGYVVPPVYLPGFEPPSLTPEQALDLADGRLDGKYHGDDVVPEGSQTWPDGTVHMPNGMVMQPDGSMQLPDGSVRLPDGRVRRPDGSYATANPDGSYPLAHGHTLMSNGDIRKSDGTLLTPSGHVKNLDGSVVLPNGVVAPSGYTVPEYALPSFTKVDAIVVPTQDDKDALDMADGVMDGKFHGKDIRVAPGVDDGDIHVSAQDGNIHVSSQAAANALDAADGVLDGKYHGQSIKVDGPGTQVITASSEDDARAIDAADGVIDGKFNGRNIRVQPRSSMPQSSVFSDRSYYSKSPSNSRLSHSSVGYHPRISYAYPERRPLSGSYVHRMYGDSATLRSSRSPGRLVEQELAKEVKRFHQIQGLKDQLFDLQSSRILDGSPAGTHRSTHRSADDLAEDLDAADGIMDGKFFGRDIVVSNVVSQRSTKASSRQDLAAALDAADGVMDGKFFGKDIVVADRPRHRQRQLVGYDYRVRSPLRDRLSPVRVAVPAPVPAARTHRVSRDSVWTTAPYYISPERTWVKSAASAPLRHHAYDLQPKQSSMASSECGYDFYLPPPLALKPHRDAEVHPQDDAQDDSVL</sequence>
<organism evidence="2">
    <name type="scientific">Eutreptiella gymnastica</name>
    <dbReference type="NCBI Taxonomy" id="73025"/>
    <lineage>
        <taxon>Eukaryota</taxon>
        <taxon>Discoba</taxon>
        <taxon>Euglenozoa</taxon>
        <taxon>Euglenida</taxon>
        <taxon>Spirocuta</taxon>
        <taxon>Euglenophyceae</taxon>
        <taxon>Eutreptiales</taxon>
        <taxon>Eutreptiaceae</taxon>
        <taxon>Eutreptiella</taxon>
    </lineage>
</organism>
<dbReference type="EMBL" id="HBGA01080398">
    <property type="protein sequence ID" value="CAD9018863.1"/>
    <property type="molecule type" value="Transcribed_RNA"/>
</dbReference>
<feature type="region of interest" description="Disordered" evidence="1">
    <location>
        <begin position="769"/>
        <end position="788"/>
    </location>
</feature>
<feature type="region of interest" description="Disordered" evidence="1">
    <location>
        <begin position="480"/>
        <end position="512"/>
    </location>
</feature>
<accession>A0A7S1IPC8</accession>
<proteinExistence type="predicted"/>
<protein>
    <submittedName>
        <fullName evidence="2">Uncharacterized protein</fullName>
    </submittedName>
</protein>
<gene>
    <name evidence="2" type="ORF">EGYM00392_LOCUS29976</name>
</gene>
<feature type="compositionally biased region" description="Polar residues" evidence="1">
    <location>
        <begin position="484"/>
        <end position="512"/>
    </location>
</feature>
<dbReference type="AlphaFoldDB" id="A0A7S1IPC8"/>
<reference evidence="2" key="1">
    <citation type="submission" date="2021-01" db="EMBL/GenBank/DDBJ databases">
        <authorList>
            <person name="Corre E."/>
            <person name="Pelletier E."/>
            <person name="Niang G."/>
            <person name="Scheremetjew M."/>
            <person name="Finn R."/>
            <person name="Kale V."/>
            <person name="Holt S."/>
            <person name="Cochrane G."/>
            <person name="Meng A."/>
            <person name="Brown T."/>
            <person name="Cohen L."/>
        </authorList>
    </citation>
    <scope>NUCLEOTIDE SEQUENCE</scope>
    <source>
        <strain evidence="2">NIES-381</strain>
    </source>
</reference>
<feature type="compositionally biased region" description="Basic and acidic residues" evidence="1">
    <location>
        <begin position="770"/>
        <end position="780"/>
    </location>
</feature>
<evidence type="ECO:0000256" key="1">
    <source>
        <dbReference type="SAM" id="MobiDB-lite"/>
    </source>
</evidence>
<evidence type="ECO:0000313" key="2">
    <source>
        <dbReference type="EMBL" id="CAD9018863.1"/>
    </source>
</evidence>
<name>A0A7S1IPC8_9EUGL</name>
<feature type="region of interest" description="Disordered" evidence="1">
    <location>
        <begin position="45"/>
        <end position="83"/>
    </location>
</feature>